<dbReference type="PANTHER" id="PTHR11904">
    <property type="entry name" value="METHYLTHIOADENOSINE/PURINE NUCLEOSIDE PHOSPHORYLASE"/>
    <property type="match status" value="1"/>
</dbReference>
<dbReference type="Proteomes" id="UP000250006">
    <property type="component" value="Unassembled WGS sequence"/>
</dbReference>
<gene>
    <name evidence="3" type="primary">punA</name>
    <name evidence="3" type="ORF">NCTC11535_01373</name>
</gene>
<protein>
    <submittedName>
        <fullName evidence="3">Purine nucleoside phosphorylase</fullName>
        <ecNumber evidence="3">2.4.2.1</ecNumber>
    </submittedName>
</protein>
<sequence>MTAQPRTVWEDDPDGASILLATGRASHDLLVVAEPAFLTELDAEWGRPLTRARLSFLPGVAVPGVRGQADDLRSYERDGMGILVARGRSAIFEGKSSHRILALARLAASARVRGALLVGRATSLGDPRIGEVLPVADHVNLTGSPFFTSKGRVRTGWDEGCLKAISGIKGMGAPTGVALVPGPTLPTPLEARMLSSLGADAAVTDSVAEAMLLCSRGARVAGLAIVDSQVSSSGASRGKRANTRPERSDAVAEPTVLVLAAIEAMMACLKEPQASAQK</sequence>
<dbReference type="InterPro" id="IPR035994">
    <property type="entry name" value="Nucleoside_phosphorylase_sf"/>
</dbReference>
<keyword evidence="2 3" id="KW-0808">Transferase</keyword>
<proteinExistence type="predicted"/>
<keyword evidence="4" id="KW-1185">Reference proteome</keyword>
<dbReference type="RefSeq" id="WP_111836637.1">
    <property type="nucleotide sequence ID" value="NZ_UAPQ01000007.1"/>
</dbReference>
<evidence type="ECO:0000256" key="1">
    <source>
        <dbReference type="ARBA" id="ARBA00022676"/>
    </source>
</evidence>
<dbReference type="GO" id="GO:0004731">
    <property type="term" value="F:purine-nucleoside phosphorylase activity"/>
    <property type="evidence" value="ECO:0007669"/>
    <property type="project" value="UniProtKB-EC"/>
</dbReference>
<dbReference type="SUPFAM" id="SSF53167">
    <property type="entry name" value="Purine and uridine phosphorylases"/>
    <property type="match status" value="1"/>
</dbReference>
<organism evidence="3 4">
    <name type="scientific">Actinomyces bovis</name>
    <dbReference type="NCBI Taxonomy" id="1658"/>
    <lineage>
        <taxon>Bacteria</taxon>
        <taxon>Bacillati</taxon>
        <taxon>Actinomycetota</taxon>
        <taxon>Actinomycetes</taxon>
        <taxon>Actinomycetales</taxon>
        <taxon>Actinomycetaceae</taxon>
        <taxon>Actinomyces</taxon>
    </lineage>
</organism>
<accession>A0ABY1VRN7</accession>
<dbReference type="EC" id="2.4.2.1" evidence="3"/>
<evidence type="ECO:0000256" key="2">
    <source>
        <dbReference type="ARBA" id="ARBA00022679"/>
    </source>
</evidence>
<keyword evidence="1 3" id="KW-0328">Glycosyltransferase</keyword>
<evidence type="ECO:0000313" key="4">
    <source>
        <dbReference type="Proteomes" id="UP000250006"/>
    </source>
</evidence>
<reference evidence="3 4" key="1">
    <citation type="submission" date="2018-06" db="EMBL/GenBank/DDBJ databases">
        <authorList>
            <consortium name="Pathogen Informatics"/>
            <person name="Doyle S."/>
        </authorList>
    </citation>
    <scope>NUCLEOTIDE SEQUENCE [LARGE SCALE GENOMIC DNA]</scope>
    <source>
        <strain evidence="3 4">NCTC11535</strain>
    </source>
</reference>
<dbReference type="EMBL" id="UAPQ01000007">
    <property type="protein sequence ID" value="SPT53698.1"/>
    <property type="molecule type" value="Genomic_DNA"/>
</dbReference>
<dbReference type="InterPro" id="IPR011268">
    <property type="entry name" value="Purine_phosphorylase"/>
</dbReference>
<name>A0ABY1VRN7_9ACTO</name>
<evidence type="ECO:0000313" key="3">
    <source>
        <dbReference type="EMBL" id="SPT53698.1"/>
    </source>
</evidence>
<comment type="caution">
    <text evidence="3">The sequence shown here is derived from an EMBL/GenBank/DDBJ whole genome shotgun (WGS) entry which is preliminary data.</text>
</comment>
<dbReference type="Gene3D" id="3.40.50.1580">
    <property type="entry name" value="Nucleoside phosphorylase domain"/>
    <property type="match status" value="1"/>
</dbReference>
<dbReference type="PANTHER" id="PTHR11904:SF9">
    <property type="entry name" value="PURINE NUCLEOSIDE PHOSPHORYLASE-RELATED"/>
    <property type="match status" value="1"/>
</dbReference>